<reference evidence="2" key="1">
    <citation type="submission" date="2019-03" db="EMBL/GenBank/DDBJ databases">
        <title>Single cell metagenomics reveals metabolic interactions within the superorganism composed of flagellate Streblomastix strix and complex community of Bacteroidetes bacteria on its surface.</title>
        <authorList>
            <person name="Treitli S.C."/>
            <person name="Kolisko M."/>
            <person name="Husnik F."/>
            <person name="Keeling P."/>
            <person name="Hampl V."/>
        </authorList>
    </citation>
    <scope>NUCLEOTIDE SEQUENCE</scope>
    <source>
        <strain evidence="2">STM</strain>
    </source>
</reference>
<sequence>MPLFYKSVQSAVKSKDGTKKWHPKLVKVGKAVSTQKLSHLIAEKSSLTPGDVYNVIYNLMSVVHDQLMESHSVKLEGLGTFTVIATSRGNGADTADEVNPSQINNLRVRFTPVYSRTCGEGIIKPMFHDVKFERWGSKWNKKPASR</sequence>
<dbReference type="NCBIfam" id="TIGR01201">
    <property type="entry name" value="HU_rel"/>
    <property type="match status" value="1"/>
</dbReference>
<organism evidence="2">
    <name type="scientific">termite gut metagenome</name>
    <dbReference type="NCBI Taxonomy" id="433724"/>
    <lineage>
        <taxon>unclassified sequences</taxon>
        <taxon>metagenomes</taxon>
        <taxon>organismal metagenomes</taxon>
    </lineage>
</organism>
<dbReference type="GO" id="GO:0003677">
    <property type="term" value="F:DNA binding"/>
    <property type="evidence" value="ECO:0007669"/>
    <property type="project" value="InterPro"/>
</dbReference>
<dbReference type="EMBL" id="SNRY01003223">
    <property type="protein sequence ID" value="KAA6321763.1"/>
    <property type="molecule type" value="Genomic_DNA"/>
</dbReference>
<name>A0A5J4QMB2_9ZZZZ</name>
<evidence type="ECO:0000259" key="1">
    <source>
        <dbReference type="Pfam" id="PF18291"/>
    </source>
</evidence>
<accession>A0A5J4QMB2</accession>
<dbReference type="AlphaFoldDB" id="A0A5J4QMB2"/>
<dbReference type="SUPFAM" id="SSF47729">
    <property type="entry name" value="IHF-like DNA-binding proteins"/>
    <property type="match status" value="1"/>
</dbReference>
<dbReference type="InterPro" id="IPR010992">
    <property type="entry name" value="IHF-like_DNA-bd_dom_sf"/>
</dbReference>
<protein>
    <recommendedName>
        <fullName evidence="1">HU domain-containing protein</fullName>
    </recommendedName>
</protein>
<dbReference type="InterPro" id="IPR041607">
    <property type="entry name" value="HU-HIG"/>
</dbReference>
<proteinExistence type="predicted"/>
<dbReference type="Pfam" id="PF18291">
    <property type="entry name" value="HU-HIG"/>
    <property type="match status" value="1"/>
</dbReference>
<gene>
    <name evidence="2" type="ORF">EZS27_028624</name>
</gene>
<evidence type="ECO:0000313" key="2">
    <source>
        <dbReference type="EMBL" id="KAA6321763.1"/>
    </source>
</evidence>
<feature type="domain" description="HU" evidence="1">
    <location>
        <begin position="1"/>
        <end position="112"/>
    </location>
</feature>
<dbReference type="InterPro" id="IPR005902">
    <property type="entry name" value="HU_DNA-bd_put"/>
</dbReference>
<dbReference type="Gene3D" id="4.10.520.10">
    <property type="entry name" value="IHF-like DNA-binding proteins"/>
    <property type="match status" value="1"/>
</dbReference>
<comment type="caution">
    <text evidence="2">The sequence shown here is derived from an EMBL/GenBank/DDBJ whole genome shotgun (WGS) entry which is preliminary data.</text>
</comment>